<comment type="caution">
    <text evidence="1">The sequence shown here is derived from an EMBL/GenBank/DDBJ whole genome shotgun (WGS) entry which is preliminary data.</text>
</comment>
<organism evidence="1 2">
    <name type="scientific">Saccharibacillus sacchari</name>
    <dbReference type="NCBI Taxonomy" id="456493"/>
    <lineage>
        <taxon>Bacteria</taxon>
        <taxon>Bacillati</taxon>
        <taxon>Bacillota</taxon>
        <taxon>Bacilli</taxon>
        <taxon>Bacillales</taxon>
        <taxon>Paenibacillaceae</taxon>
        <taxon>Saccharibacillus</taxon>
    </lineage>
</organism>
<proteinExistence type="predicted"/>
<accession>A0ACC6PJT9</accession>
<name>A0ACC6PJT9_9BACL</name>
<protein>
    <submittedName>
        <fullName evidence="1">Prolyl oligopeptidase family serine peptidase</fullName>
    </submittedName>
</protein>
<evidence type="ECO:0000313" key="2">
    <source>
        <dbReference type="Proteomes" id="UP001380953"/>
    </source>
</evidence>
<sequence>MIYRFTYLSGGLRVAGYAALPPELSMNEKEFTRFLRREFNDEELSAEAVACLLPSALSTETRTDRYPVLVYCRGGIGRVGRVRLDWLAEFASFGRIVVAPCYRGGESGVGHDEFGGADLEDSRVAMRLARAFPQADPERIAVLGFSRGSINATDAAIEEQASQLVLWGGLSDLGRTYEERIDLRKMLKRVIKGSVYKIPEAYAERSPIHMAKRLSCPVLIMHGTEDAQVEYGHGKRMYEELQRLGKTTELMTLDGLGHHMPQPIRLEVLRDMFDWLDRA</sequence>
<reference evidence="1" key="1">
    <citation type="submission" date="2024-03" db="EMBL/GenBank/DDBJ databases">
        <title>Whole genome sequecning of epiphytes from Marcgravia umbellata leaves.</title>
        <authorList>
            <person name="Kumar G."/>
            <person name="Savka M.A."/>
        </authorList>
    </citation>
    <scope>NUCLEOTIDE SEQUENCE</scope>
    <source>
        <strain evidence="1">RIT_BL5</strain>
    </source>
</reference>
<dbReference type="EMBL" id="JBBKAR010000061">
    <property type="protein sequence ID" value="MEJ8307148.1"/>
    <property type="molecule type" value="Genomic_DNA"/>
</dbReference>
<keyword evidence="2" id="KW-1185">Reference proteome</keyword>
<evidence type="ECO:0000313" key="1">
    <source>
        <dbReference type="EMBL" id="MEJ8307148.1"/>
    </source>
</evidence>
<gene>
    <name evidence="1" type="ORF">WKI47_24830</name>
</gene>
<dbReference type="Proteomes" id="UP001380953">
    <property type="component" value="Unassembled WGS sequence"/>
</dbReference>